<accession>A0A0C3M5M0</accession>
<sequence>MSKASDDGSDNGDGWFIWESEMERRYEFRYNWMQQQAKKHHLARNKGETIVKEKKHRELARQHNLSKGARSVLMETVEGNVKDVATTKHDSFKQ</sequence>
<dbReference type="AlphaFoldDB" id="A0A0C3M5M0"/>
<protein>
    <submittedName>
        <fullName evidence="1">Uncharacterized protein</fullName>
    </submittedName>
</protein>
<dbReference type="HOGENOM" id="CLU_2387791_0_0_1"/>
<reference evidence="2" key="2">
    <citation type="submission" date="2015-01" db="EMBL/GenBank/DDBJ databases">
        <title>Evolutionary Origins and Diversification of the Mycorrhizal Mutualists.</title>
        <authorList>
            <consortium name="DOE Joint Genome Institute"/>
            <consortium name="Mycorrhizal Genomics Consortium"/>
            <person name="Kohler A."/>
            <person name="Kuo A."/>
            <person name="Nagy L.G."/>
            <person name="Floudas D."/>
            <person name="Copeland A."/>
            <person name="Barry K.W."/>
            <person name="Cichocki N."/>
            <person name="Veneault-Fourrey C."/>
            <person name="LaButti K."/>
            <person name="Lindquist E.A."/>
            <person name="Lipzen A."/>
            <person name="Lundell T."/>
            <person name="Morin E."/>
            <person name="Murat C."/>
            <person name="Riley R."/>
            <person name="Ohm R."/>
            <person name="Sun H."/>
            <person name="Tunlid A."/>
            <person name="Henrissat B."/>
            <person name="Grigoriev I.V."/>
            <person name="Hibbett D.S."/>
            <person name="Martin F."/>
        </authorList>
    </citation>
    <scope>NUCLEOTIDE SEQUENCE [LARGE SCALE GENOMIC DNA]</scope>
    <source>
        <strain evidence="2">MUT 4182</strain>
    </source>
</reference>
<evidence type="ECO:0000313" key="1">
    <source>
        <dbReference type="EMBL" id="KIO28947.1"/>
    </source>
</evidence>
<proteinExistence type="predicted"/>
<organism evidence="1 2">
    <name type="scientific">Tulasnella calospora MUT 4182</name>
    <dbReference type="NCBI Taxonomy" id="1051891"/>
    <lineage>
        <taxon>Eukaryota</taxon>
        <taxon>Fungi</taxon>
        <taxon>Dikarya</taxon>
        <taxon>Basidiomycota</taxon>
        <taxon>Agaricomycotina</taxon>
        <taxon>Agaricomycetes</taxon>
        <taxon>Cantharellales</taxon>
        <taxon>Tulasnellaceae</taxon>
        <taxon>Tulasnella</taxon>
    </lineage>
</organism>
<evidence type="ECO:0000313" key="2">
    <source>
        <dbReference type="Proteomes" id="UP000054248"/>
    </source>
</evidence>
<gene>
    <name evidence="1" type="ORF">M407DRAFT_174422</name>
</gene>
<reference evidence="1 2" key="1">
    <citation type="submission" date="2014-04" db="EMBL/GenBank/DDBJ databases">
        <authorList>
            <consortium name="DOE Joint Genome Institute"/>
            <person name="Kuo A."/>
            <person name="Girlanda M."/>
            <person name="Perotto S."/>
            <person name="Kohler A."/>
            <person name="Nagy L.G."/>
            <person name="Floudas D."/>
            <person name="Copeland A."/>
            <person name="Barry K.W."/>
            <person name="Cichocki N."/>
            <person name="Veneault-Fourrey C."/>
            <person name="LaButti K."/>
            <person name="Lindquist E.A."/>
            <person name="Lipzen A."/>
            <person name="Lundell T."/>
            <person name="Morin E."/>
            <person name="Murat C."/>
            <person name="Sun H."/>
            <person name="Tunlid A."/>
            <person name="Henrissat B."/>
            <person name="Grigoriev I.V."/>
            <person name="Hibbett D.S."/>
            <person name="Martin F."/>
            <person name="Nordberg H.P."/>
            <person name="Cantor M.N."/>
            <person name="Hua S.X."/>
        </authorList>
    </citation>
    <scope>NUCLEOTIDE SEQUENCE [LARGE SCALE GENOMIC DNA]</scope>
    <source>
        <strain evidence="1 2">MUT 4182</strain>
    </source>
</reference>
<name>A0A0C3M5M0_9AGAM</name>
<keyword evidence="2" id="KW-1185">Reference proteome</keyword>
<dbReference type="EMBL" id="KN822988">
    <property type="protein sequence ID" value="KIO28947.1"/>
    <property type="molecule type" value="Genomic_DNA"/>
</dbReference>
<dbReference type="Proteomes" id="UP000054248">
    <property type="component" value="Unassembled WGS sequence"/>
</dbReference>